<evidence type="ECO:0000256" key="6">
    <source>
        <dbReference type="ARBA" id="ARBA00022692"/>
    </source>
</evidence>
<feature type="transmembrane region" description="Helical" evidence="12">
    <location>
        <begin position="40"/>
        <end position="62"/>
    </location>
</feature>
<evidence type="ECO:0000313" key="14">
    <source>
        <dbReference type="Proteomes" id="UP001179280"/>
    </source>
</evidence>
<evidence type="ECO:0000256" key="7">
    <source>
        <dbReference type="ARBA" id="ARBA00022795"/>
    </source>
</evidence>
<comment type="similarity">
    <text evidence="2 12">Belongs to the type III secretion exporter family.</text>
</comment>
<accession>A0ABS2SQX9</accession>
<evidence type="ECO:0000256" key="11">
    <source>
        <dbReference type="ARBA" id="ARBA00023225"/>
    </source>
</evidence>
<dbReference type="EMBL" id="JAFBCV010000002">
    <property type="protein sequence ID" value="MBM7837665.1"/>
    <property type="molecule type" value="Genomic_DNA"/>
</dbReference>
<keyword evidence="9 12" id="KW-1133">Transmembrane helix</keyword>
<evidence type="ECO:0000313" key="13">
    <source>
        <dbReference type="EMBL" id="MBM7837665.1"/>
    </source>
</evidence>
<keyword evidence="14" id="KW-1185">Reference proteome</keyword>
<keyword evidence="4 12" id="KW-0813">Transport</keyword>
<dbReference type="PRINTS" id="PR00950">
    <property type="entry name" value="TYPE3IMSPROT"/>
</dbReference>
<feature type="transmembrane region" description="Helical" evidence="12">
    <location>
        <begin position="158"/>
        <end position="177"/>
    </location>
</feature>
<keyword evidence="13" id="KW-0282">Flagellum</keyword>
<dbReference type="NCBIfam" id="TIGR00328">
    <property type="entry name" value="flhB"/>
    <property type="match status" value="1"/>
</dbReference>
<evidence type="ECO:0000256" key="5">
    <source>
        <dbReference type="ARBA" id="ARBA00022475"/>
    </source>
</evidence>
<proteinExistence type="inferred from homology"/>
<keyword evidence="5 12" id="KW-1003">Cell membrane</keyword>
<evidence type="ECO:0000256" key="8">
    <source>
        <dbReference type="ARBA" id="ARBA00022927"/>
    </source>
</evidence>
<keyword evidence="8 12" id="KW-0653">Protein transport</keyword>
<evidence type="ECO:0000256" key="10">
    <source>
        <dbReference type="ARBA" id="ARBA00023136"/>
    </source>
</evidence>
<keyword evidence="6 12" id="KW-0812">Transmembrane</keyword>
<gene>
    <name evidence="12" type="primary">flhB</name>
    <name evidence="13" type="ORF">JOC54_000896</name>
</gene>
<evidence type="ECO:0000256" key="4">
    <source>
        <dbReference type="ARBA" id="ARBA00022448"/>
    </source>
</evidence>
<comment type="subcellular location">
    <subcellularLocation>
        <location evidence="1">Cell membrane</location>
        <topology evidence="1">Multi-pass membrane protein</topology>
    </subcellularLocation>
</comment>
<comment type="caution">
    <text evidence="13">The sequence shown here is derived from an EMBL/GenBank/DDBJ whole genome shotgun (WGS) entry which is preliminary data.</text>
</comment>
<dbReference type="SUPFAM" id="SSF160544">
    <property type="entry name" value="EscU C-terminal domain-like"/>
    <property type="match status" value="1"/>
</dbReference>
<sequence length="363" mass="41067">MMTRLKLNLQFFSEEKTEKATPKKRLDSRKKGQVPKSQDVNTAFMLFAAFLLMWLFAGPLLFSHLQGMMADVFNRFLHLSFTTENIVALFRELTWEMGIAVLPVMVLIVLAGAFASFLQVGSLFTAEPMKLKLEKLDPIKGAKRIFSARALVELAKSILKITFVGAVVTTVIFLNIEDVLVLSQKSIEVSAATIGELAIIMGLFAAVLLLILAIPDYLYQRYDHEKQIRMSKKDIRDEHKTMEGDPKIRSRRKQKQLEMAMNRMMQEVPSADVIVTNPTHFAVALKYDSKKADAPVVVAKGVDFMAERIKRVAKQHEIPLVENVLLARSLYASVEVSQQVNEEMFQAVAEVLAYVYRLKENHS</sequence>
<reference evidence="13" key="1">
    <citation type="submission" date="2021-01" db="EMBL/GenBank/DDBJ databases">
        <title>Genomic Encyclopedia of Type Strains, Phase IV (KMG-IV): sequencing the most valuable type-strain genomes for metagenomic binning, comparative biology and taxonomic classification.</title>
        <authorList>
            <person name="Goeker M."/>
        </authorList>
    </citation>
    <scope>NUCLEOTIDE SEQUENCE</scope>
    <source>
        <strain evidence="13">DSM 21943</strain>
    </source>
</reference>
<dbReference type="Pfam" id="PF01312">
    <property type="entry name" value="Bac_export_2"/>
    <property type="match status" value="1"/>
</dbReference>
<dbReference type="InterPro" id="IPR006136">
    <property type="entry name" value="FlhB"/>
</dbReference>
<feature type="transmembrane region" description="Helical" evidence="12">
    <location>
        <begin position="197"/>
        <end position="219"/>
    </location>
</feature>
<dbReference type="Gene3D" id="6.10.250.2080">
    <property type="match status" value="1"/>
</dbReference>
<keyword evidence="13" id="KW-0969">Cilium</keyword>
<protein>
    <recommendedName>
        <fullName evidence="3 12">Flagellar biosynthetic protein FlhB</fullName>
    </recommendedName>
</protein>
<dbReference type="PANTHER" id="PTHR30531">
    <property type="entry name" value="FLAGELLAR BIOSYNTHETIC PROTEIN FLHB"/>
    <property type="match status" value="1"/>
</dbReference>
<dbReference type="InterPro" id="IPR006135">
    <property type="entry name" value="T3SS_substrate_exporter"/>
</dbReference>
<keyword evidence="10 12" id="KW-0472">Membrane</keyword>
<dbReference type="PANTHER" id="PTHR30531:SF12">
    <property type="entry name" value="FLAGELLAR BIOSYNTHETIC PROTEIN FLHB"/>
    <property type="match status" value="1"/>
</dbReference>
<dbReference type="InterPro" id="IPR029025">
    <property type="entry name" value="T3SS_substrate_exporter_C"/>
</dbReference>
<organism evidence="13 14">
    <name type="scientific">Shouchella xiaoxiensis</name>
    <dbReference type="NCBI Taxonomy" id="766895"/>
    <lineage>
        <taxon>Bacteria</taxon>
        <taxon>Bacillati</taxon>
        <taxon>Bacillota</taxon>
        <taxon>Bacilli</taxon>
        <taxon>Bacillales</taxon>
        <taxon>Bacillaceae</taxon>
        <taxon>Shouchella</taxon>
    </lineage>
</organism>
<evidence type="ECO:0000256" key="9">
    <source>
        <dbReference type="ARBA" id="ARBA00022989"/>
    </source>
</evidence>
<name>A0ABS2SQX9_9BACI</name>
<keyword evidence="11 12" id="KW-1006">Bacterial flagellum protein export</keyword>
<dbReference type="Proteomes" id="UP001179280">
    <property type="component" value="Unassembled WGS sequence"/>
</dbReference>
<keyword evidence="7 12" id="KW-1005">Bacterial flagellum biogenesis</keyword>
<keyword evidence="13" id="KW-0966">Cell projection</keyword>
<dbReference type="Gene3D" id="3.40.1690.10">
    <property type="entry name" value="secretion proteins EscU"/>
    <property type="match status" value="1"/>
</dbReference>
<evidence type="ECO:0000256" key="2">
    <source>
        <dbReference type="ARBA" id="ARBA00010690"/>
    </source>
</evidence>
<evidence type="ECO:0000256" key="12">
    <source>
        <dbReference type="RuleBase" id="RU364091"/>
    </source>
</evidence>
<feature type="transmembrane region" description="Helical" evidence="12">
    <location>
        <begin position="99"/>
        <end position="126"/>
    </location>
</feature>
<evidence type="ECO:0000256" key="3">
    <source>
        <dbReference type="ARBA" id="ARBA00021622"/>
    </source>
</evidence>
<comment type="function">
    <text evidence="12">Required for formation of the rod structure in the basal body of the flagellar apparatus. Together with FliI and FliH, may constitute the export apparatus of flagellin.</text>
</comment>
<evidence type="ECO:0000256" key="1">
    <source>
        <dbReference type="ARBA" id="ARBA00004651"/>
    </source>
</evidence>